<gene>
    <name evidence="9" type="ORF">HNQ79_005659</name>
</gene>
<protein>
    <recommendedName>
        <fullName evidence="8">Probable membrane transporter protein</fullName>
    </recommendedName>
</protein>
<dbReference type="EMBL" id="JACHEM010000018">
    <property type="protein sequence ID" value="MBB6439147.1"/>
    <property type="molecule type" value="Genomic_DNA"/>
</dbReference>
<feature type="transmembrane region" description="Helical" evidence="8">
    <location>
        <begin position="63"/>
        <end position="80"/>
    </location>
</feature>
<feature type="transmembrane region" description="Helical" evidence="8">
    <location>
        <begin position="256"/>
        <end position="274"/>
    </location>
</feature>
<dbReference type="Pfam" id="PF01925">
    <property type="entry name" value="TauE"/>
    <property type="match status" value="1"/>
</dbReference>
<proteinExistence type="inferred from homology"/>
<dbReference type="InterPro" id="IPR002781">
    <property type="entry name" value="TM_pro_TauE-like"/>
</dbReference>
<evidence type="ECO:0000313" key="10">
    <source>
        <dbReference type="Proteomes" id="UP000540423"/>
    </source>
</evidence>
<evidence type="ECO:0000256" key="5">
    <source>
        <dbReference type="ARBA" id="ARBA00022692"/>
    </source>
</evidence>
<dbReference type="InterPro" id="IPR052017">
    <property type="entry name" value="TSUP"/>
</dbReference>
<reference evidence="9 10" key="1">
    <citation type="submission" date="2020-08" db="EMBL/GenBank/DDBJ databases">
        <title>Genomic Encyclopedia of Type Strains, Phase IV (KMG-IV): sequencing the most valuable type-strain genomes for metagenomic binning, comparative biology and taxonomic classification.</title>
        <authorList>
            <person name="Goeker M."/>
        </authorList>
    </citation>
    <scope>NUCLEOTIDE SEQUENCE [LARGE SCALE GENOMIC DNA]</scope>
    <source>
        <strain evidence="9 10">DSM 40141</strain>
    </source>
</reference>
<comment type="caution">
    <text evidence="9">The sequence shown here is derived from an EMBL/GenBank/DDBJ whole genome shotgun (WGS) entry which is preliminary data.</text>
</comment>
<name>A0A7X0HML2_9ACTN</name>
<evidence type="ECO:0000256" key="2">
    <source>
        <dbReference type="ARBA" id="ARBA00009142"/>
    </source>
</evidence>
<keyword evidence="3" id="KW-0813">Transport</keyword>
<accession>A0A7X0HML2</accession>
<evidence type="ECO:0000256" key="4">
    <source>
        <dbReference type="ARBA" id="ARBA00022475"/>
    </source>
</evidence>
<keyword evidence="10" id="KW-1185">Reference proteome</keyword>
<evidence type="ECO:0000313" key="9">
    <source>
        <dbReference type="EMBL" id="MBB6439147.1"/>
    </source>
</evidence>
<evidence type="ECO:0000256" key="6">
    <source>
        <dbReference type="ARBA" id="ARBA00022989"/>
    </source>
</evidence>
<keyword evidence="7 8" id="KW-0472">Membrane</keyword>
<evidence type="ECO:0000256" key="3">
    <source>
        <dbReference type="ARBA" id="ARBA00022448"/>
    </source>
</evidence>
<feature type="transmembrane region" description="Helical" evidence="8">
    <location>
        <begin position="163"/>
        <end position="187"/>
    </location>
</feature>
<feature type="transmembrane region" description="Helical" evidence="8">
    <location>
        <begin position="92"/>
        <end position="113"/>
    </location>
</feature>
<dbReference type="AlphaFoldDB" id="A0A7X0HML2"/>
<keyword evidence="4 8" id="KW-1003">Cell membrane</keyword>
<organism evidence="9 10">
    <name type="scientific">Streptomyces candidus</name>
    <dbReference type="NCBI Taxonomy" id="67283"/>
    <lineage>
        <taxon>Bacteria</taxon>
        <taxon>Bacillati</taxon>
        <taxon>Actinomycetota</taxon>
        <taxon>Actinomycetes</taxon>
        <taxon>Kitasatosporales</taxon>
        <taxon>Streptomycetaceae</taxon>
        <taxon>Streptomyces</taxon>
    </lineage>
</organism>
<evidence type="ECO:0000256" key="8">
    <source>
        <dbReference type="RuleBase" id="RU363041"/>
    </source>
</evidence>
<sequence length="275" mass="28234">MIAAYGTDHGNHEGQHRMTIWEMLAVFAAGIGAGTINTIVGSGTLITFPVLLATGLPPVTANVSNTLGLVPGSISGAIGYRHELRGQRSRIVRLGLTALVGGLIGAVLLLVLPSSAFDTIVPVLIGLALVLVVLQPKLSAALTRRREQNGDSTAGPHPDGGPALLVGLLLASIYGGYFGAAQGVLYLSLMGLLLHDTLQRINGVKNILGAVVNGVAAVFFLFVAEFDWTAVALIAVGSALGGQLGARIGRRLPPTALRAVIVVVGLIAITQLLLA</sequence>
<feature type="transmembrane region" description="Helical" evidence="8">
    <location>
        <begin position="24"/>
        <end position="51"/>
    </location>
</feature>
<keyword evidence="5 8" id="KW-0812">Transmembrane</keyword>
<comment type="subcellular location">
    <subcellularLocation>
        <location evidence="1 8">Cell membrane</location>
        <topology evidence="1 8">Multi-pass membrane protein</topology>
    </subcellularLocation>
</comment>
<dbReference type="PANTHER" id="PTHR30269:SF0">
    <property type="entry name" value="MEMBRANE TRANSPORTER PROTEIN YFCA-RELATED"/>
    <property type="match status" value="1"/>
</dbReference>
<dbReference type="Proteomes" id="UP000540423">
    <property type="component" value="Unassembled WGS sequence"/>
</dbReference>
<dbReference type="PANTHER" id="PTHR30269">
    <property type="entry name" value="TRANSMEMBRANE PROTEIN YFCA"/>
    <property type="match status" value="1"/>
</dbReference>
<evidence type="ECO:0000256" key="1">
    <source>
        <dbReference type="ARBA" id="ARBA00004651"/>
    </source>
</evidence>
<feature type="transmembrane region" description="Helical" evidence="8">
    <location>
        <begin position="119"/>
        <end position="142"/>
    </location>
</feature>
<dbReference type="GO" id="GO:0005886">
    <property type="term" value="C:plasma membrane"/>
    <property type="evidence" value="ECO:0007669"/>
    <property type="project" value="UniProtKB-SubCell"/>
</dbReference>
<keyword evidence="6 8" id="KW-1133">Transmembrane helix</keyword>
<feature type="transmembrane region" description="Helical" evidence="8">
    <location>
        <begin position="207"/>
        <end position="236"/>
    </location>
</feature>
<comment type="similarity">
    <text evidence="2 8">Belongs to the 4-toluene sulfonate uptake permease (TSUP) (TC 2.A.102) family.</text>
</comment>
<evidence type="ECO:0000256" key="7">
    <source>
        <dbReference type="ARBA" id="ARBA00023136"/>
    </source>
</evidence>